<evidence type="ECO:0000256" key="10">
    <source>
        <dbReference type="RuleBase" id="RU003983"/>
    </source>
</evidence>
<keyword evidence="5 10" id="KW-0378">Hydrolase</keyword>
<keyword evidence="14" id="KW-1185">Reference proteome</keyword>
<evidence type="ECO:0000256" key="3">
    <source>
        <dbReference type="ARBA" id="ARBA00022692"/>
    </source>
</evidence>
<dbReference type="PANTHER" id="PTHR43221:SF2">
    <property type="entry name" value="PROTEASE HTPX HOMOLOG"/>
    <property type="match status" value="1"/>
</dbReference>
<evidence type="ECO:0000256" key="5">
    <source>
        <dbReference type="ARBA" id="ARBA00022801"/>
    </source>
</evidence>
<evidence type="ECO:0000256" key="2">
    <source>
        <dbReference type="ARBA" id="ARBA00022670"/>
    </source>
</evidence>
<keyword evidence="4" id="KW-0479">Metal-binding</keyword>
<dbReference type="AlphaFoldDB" id="A0A1G7NTH0"/>
<keyword evidence="13" id="KW-0346">Stress response</keyword>
<sequence length="272" mass="30232">MRNLGLKVRMAIVGSILFAFYTIAISFFYLMFQVPIPLLIGLSVLFVAAQYKISKWFTLRSLKGQELPEDQYRDLHRFVERTSDHMGIEKPELYLVEMGVPNAFALGRRGNGTVAVSRELLQLLEQDEVEGVVAHELAHLKNRDSIIMQLGQGVASIIGFAAYFAVILTGDNELVDIFLGIIVSNIAQLLVMVFVFAISRHREYVADRTAAETLGRGDPLARALEKISAGAQRSEPTAEAKEVSALCIFGGGMSLLSTHPDTEKRIERLRSY</sequence>
<feature type="transmembrane region" description="Helical" evidence="11">
    <location>
        <begin position="146"/>
        <end position="165"/>
    </location>
</feature>
<keyword evidence="1" id="KW-1003">Cell membrane</keyword>
<dbReference type="PANTHER" id="PTHR43221">
    <property type="entry name" value="PROTEASE HTPX"/>
    <property type="match status" value="1"/>
</dbReference>
<keyword evidence="7 11" id="KW-1133">Transmembrane helix</keyword>
<keyword evidence="9 11" id="KW-0472">Membrane</keyword>
<evidence type="ECO:0000256" key="11">
    <source>
        <dbReference type="SAM" id="Phobius"/>
    </source>
</evidence>
<name>A0A1G7NTH0_9EURY</name>
<reference evidence="14" key="1">
    <citation type="submission" date="2016-10" db="EMBL/GenBank/DDBJ databases">
        <authorList>
            <person name="Varghese N."/>
            <person name="Submissions S."/>
        </authorList>
    </citation>
    <scope>NUCLEOTIDE SEQUENCE [LARGE SCALE GENOMIC DNA]</scope>
    <source>
        <strain evidence="14">IBRC-M 10760</strain>
    </source>
</reference>
<feature type="transmembrane region" description="Helical" evidence="11">
    <location>
        <begin position="36"/>
        <end position="53"/>
    </location>
</feature>
<gene>
    <name evidence="13" type="ORF">SAMN05216218_109136</name>
</gene>
<keyword evidence="8 10" id="KW-0482">Metalloprotease</keyword>
<proteinExistence type="inferred from homology"/>
<evidence type="ECO:0000256" key="9">
    <source>
        <dbReference type="ARBA" id="ARBA00023136"/>
    </source>
</evidence>
<dbReference type="STRING" id="660518.SAMN05216218_109136"/>
<evidence type="ECO:0000256" key="6">
    <source>
        <dbReference type="ARBA" id="ARBA00022833"/>
    </source>
</evidence>
<dbReference type="GO" id="GO:0004222">
    <property type="term" value="F:metalloendopeptidase activity"/>
    <property type="evidence" value="ECO:0007669"/>
    <property type="project" value="InterPro"/>
</dbReference>
<accession>A0A1G7NTH0</accession>
<comment type="cofactor">
    <cofactor evidence="10">
        <name>Zn(2+)</name>
        <dbReference type="ChEBI" id="CHEBI:29105"/>
    </cofactor>
    <text evidence="10">Binds 1 zinc ion per subunit.</text>
</comment>
<protein>
    <submittedName>
        <fullName evidence="13">Heat shock protein. Metallo peptidase. MEROPS family M48B</fullName>
    </submittedName>
</protein>
<comment type="similarity">
    <text evidence="10">Belongs to the peptidase M48 family.</text>
</comment>
<dbReference type="GO" id="GO:0046872">
    <property type="term" value="F:metal ion binding"/>
    <property type="evidence" value="ECO:0007669"/>
    <property type="project" value="UniProtKB-KW"/>
</dbReference>
<evidence type="ECO:0000256" key="4">
    <source>
        <dbReference type="ARBA" id="ARBA00022723"/>
    </source>
</evidence>
<feature type="transmembrane region" description="Helical" evidence="11">
    <location>
        <begin position="177"/>
        <end position="198"/>
    </location>
</feature>
<keyword evidence="3 11" id="KW-0812">Transmembrane</keyword>
<dbReference type="OrthoDB" id="28389at2157"/>
<feature type="transmembrane region" description="Helical" evidence="11">
    <location>
        <begin position="12"/>
        <end position="30"/>
    </location>
</feature>
<evidence type="ECO:0000313" key="14">
    <source>
        <dbReference type="Proteomes" id="UP000199076"/>
    </source>
</evidence>
<keyword evidence="2 10" id="KW-0645">Protease</keyword>
<dbReference type="GO" id="GO:0006508">
    <property type="term" value="P:proteolysis"/>
    <property type="evidence" value="ECO:0007669"/>
    <property type="project" value="UniProtKB-KW"/>
</dbReference>
<dbReference type="Gene3D" id="3.30.2010.10">
    <property type="entry name" value="Metalloproteases ('zincins'), catalytic domain"/>
    <property type="match status" value="1"/>
</dbReference>
<dbReference type="InterPro" id="IPR050083">
    <property type="entry name" value="HtpX_protease"/>
</dbReference>
<organism evidence="13 14">
    <name type="scientific">Halorientalis regularis</name>
    <dbReference type="NCBI Taxonomy" id="660518"/>
    <lineage>
        <taxon>Archaea</taxon>
        <taxon>Methanobacteriati</taxon>
        <taxon>Methanobacteriota</taxon>
        <taxon>Stenosarchaea group</taxon>
        <taxon>Halobacteria</taxon>
        <taxon>Halobacteriales</taxon>
        <taxon>Haloarculaceae</taxon>
        <taxon>Halorientalis</taxon>
    </lineage>
</organism>
<dbReference type="InterPro" id="IPR001915">
    <property type="entry name" value="Peptidase_M48"/>
</dbReference>
<dbReference type="EMBL" id="FNBK01000009">
    <property type="protein sequence ID" value="SDF77355.1"/>
    <property type="molecule type" value="Genomic_DNA"/>
</dbReference>
<evidence type="ECO:0000256" key="7">
    <source>
        <dbReference type="ARBA" id="ARBA00022989"/>
    </source>
</evidence>
<dbReference type="Pfam" id="PF01435">
    <property type="entry name" value="Peptidase_M48"/>
    <property type="match status" value="1"/>
</dbReference>
<dbReference type="Proteomes" id="UP000199076">
    <property type="component" value="Unassembled WGS sequence"/>
</dbReference>
<dbReference type="RefSeq" id="WP_092693021.1">
    <property type="nucleotide sequence ID" value="NZ_JALJCL010000008.1"/>
</dbReference>
<feature type="domain" description="Peptidase M48" evidence="12">
    <location>
        <begin position="72"/>
        <end position="271"/>
    </location>
</feature>
<evidence type="ECO:0000256" key="1">
    <source>
        <dbReference type="ARBA" id="ARBA00022475"/>
    </source>
</evidence>
<evidence type="ECO:0000313" key="13">
    <source>
        <dbReference type="EMBL" id="SDF77355.1"/>
    </source>
</evidence>
<evidence type="ECO:0000259" key="12">
    <source>
        <dbReference type="Pfam" id="PF01435"/>
    </source>
</evidence>
<evidence type="ECO:0000256" key="8">
    <source>
        <dbReference type="ARBA" id="ARBA00023049"/>
    </source>
</evidence>
<keyword evidence="6 10" id="KW-0862">Zinc</keyword>